<evidence type="ECO:0000313" key="3">
    <source>
        <dbReference type="EMBL" id="MDR6724680.1"/>
    </source>
</evidence>
<dbReference type="PANTHER" id="PTHR34473">
    <property type="entry name" value="UPF0699 TRANSMEMBRANE PROTEIN YDBS"/>
    <property type="match status" value="1"/>
</dbReference>
<dbReference type="EMBL" id="JAVDTR010000008">
    <property type="protein sequence ID" value="MDR6724680.1"/>
    <property type="molecule type" value="Genomic_DNA"/>
</dbReference>
<dbReference type="RefSeq" id="WP_310141241.1">
    <property type="nucleotide sequence ID" value="NZ_JAVDTR010000008.1"/>
</dbReference>
<feature type="transmembrane region" description="Helical" evidence="1">
    <location>
        <begin position="281"/>
        <end position="306"/>
    </location>
</feature>
<feature type="transmembrane region" description="Helical" evidence="1">
    <location>
        <begin position="45"/>
        <end position="65"/>
    </location>
</feature>
<dbReference type="InterPro" id="IPR005182">
    <property type="entry name" value="YdbS-like_PH"/>
</dbReference>
<accession>A0AAP5H1S6</accession>
<dbReference type="AlphaFoldDB" id="A0AAP5H1S6"/>
<keyword evidence="1" id="KW-0812">Transmembrane</keyword>
<sequence length="541" mass="61408">MNELNETRRLHKSYILFPLFSVLKSLLPFFILVVLKGLNWSAIPWYLYAGGIAVVLLPSLLYGWLKWRKFSYTLQEDRIVLRRGMFVREERSIYFSRIHAIQTQQPLIQRILRIAQLKIETPGGSKEADGVLPALRVDEAKRVERWLYLKRSEAVVKDPAAITPEQQMETSSEETGIHGEYARIEGEPGTESGLGSAHERGVDSRLSRVDGLEVPEPVETEVPVQQEPLLRLSAGRLFVGALTTMNLPLLLVFATGTYSFADDLLPDHFYRRLVEEVGSLPAIWWLGLIPLMFLLAWILSAVLFTIKYAGFTVEREGGNISIVSGLLERKKHVFSPTKVQAVAIREGLLRQPFGYAEVEIYVLTSEKEKKMMLHPLLPMREVNELLASIVPQYELQADIAKPPPRALWLFLRWKLLIAMLVGIAGTIYFGMVGMGLFLLLPVFGLWGYARYKDEGLNIYGKQLLIRHRQISRLTVLMRRPHVVTVNAIATSRQRARSLLTVKATLMVNRGGWKATFLDQAHAVAVQNWMHQAAQHAVRSKI</sequence>
<dbReference type="Pfam" id="PF03703">
    <property type="entry name" value="bPH_2"/>
    <property type="match status" value="2"/>
</dbReference>
<keyword evidence="1" id="KW-1133">Transmembrane helix</keyword>
<reference evidence="3" key="1">
    <citation type="submission" date="2023-07" db="EMBL/GenBank/DDBJ databases">
        <title>Sorghum-associated microbial communities from plants grown in Nebraska, USA.</title>
        <authorList>
            <person name="Schachtman D."/>
        </authorList>
    </citation>
    <scope>NUCLEOTIDE SEQUENCE</scope>
    <source>
        <strain evidence="3">BE80</strain>
    </source>
</reference>
<keyword evidence="1" id="KW-0472">Membrane</keyword>
<proteinExistence type="predicted"/>
<feature type="transmembrane region" description="Helical" evidence="1">
    <location>
        <begin position="237"/>
        <end position="261"/>
    </location>
</feature>
<feature type="domain" description="YdbS-like PH" evidence="2">
    <location>
        <begin position="308"/>
        <end position="387"/>
    </location>
</feature>
<evidence type="ECO:0000256" key="1">
    <source>
        <dbReference type="SAM" id="Phobius"/>
    </source>
</evidence>
<dbReference type="PIRSF" id="PIRSF026631">
    <property type="entry name" value="UCP026631"/>
    <property type="match status" value="1"/>
</dbReference>
<feature type="transmembrane region" description="Helical" evidence="1">
    <location>
        <begin position="415"/>
        <end position="448"/>
    </location>
</feature>
<dbReference type="InterPro" id="IPR014529">
    <property type="entry name" value="UCP026631"/>
</dbReference>
<dbReference type="Proteomes" id="UP001254832">
    <property type="component" value="Unassembled WGS sequence"/>
</dbReference>
<feature type="domain" description="YdbS-like PH" evidence="2">
    <location>
        <begin position="67"/>
        <end position="147"/>
    </location>
</feature>
<comment type="caution">
    <text evidence="3">The sequence shown here is derived from an EMBL/GenBank/DDBJ whole genome shotgun (WGS) entry which is preliminary data.</text>
</comment>
<evidence type="ECO:0000259" key="2">
    <source>
        <dbReference type="Pfam" id="PF03703"/>
    </source>
</evidence>
<name>A0AAP5H1S6_PAEAM</name>
<organism evidence="3 4">
    <name type="scientific">Paenibacillus amylolyticus</name>
    <dbReference type="NCBI Taxonomy" id="1451"/>
    <lineage>
        <taxon>Bacteria</taxon>
        <taxon>Bacillati</taxon>
        <taxon>Bacillota</taxon>
        <taxon>Bacilli</taxon>
        <taxon>Bacillales</taxon>
        <taxon>Paenibacillaceae</taxon>
        <taxon>Paenibacillus</taxon>
    </lineage>
</organism>
<evidence type="ECO:0000313" key="4">
    <source>
        <dbReference type="Proteomes" id="UP001254832"/>
    </source>
</evidence>
<feature type="transmembrane region" description="Helical" evidence="1">
    <location>
        <begin position="14"/>
        <end position="33"/>
    </location>
</feature>
<gene>
    <name evidence="3" type="ORF">J2W91_003148</name>
</gene>
<dbReference type="PANTHER" id="PTHR34473:SF2">
    <property type="entry name" value="UPF0699 TRANSMEMBRANE PROTEIN YDBT"/>
    <property type="match status" value="1"/>
</dbReference>
<protein>
    <submittedName>
        <fullName evidence="3">Membrane protein</fullName>
    </submittedName>
</protein>